<dbReference type="InterPro" id="IPR050109">
    <property type="entry name" value="HTH-type_TetR-like_transc_reg"/>
</dbReference>
<feature type="DNA-binding region" description="H-T-H motif" evidence="4">
    <location>
        <begin position="33"/>
        <end position="52"/>
    </location>
</feature>
<evidence type="ECO:0000259" key="5">
    <source>
        <dbReference type="PROSITE" id="PS50977"/>
    </source>
</evidence>
<dbReference type="EMBL" id="BJNV01000020">
    <property type="protein sequence ID" value="GEC95447.1"/>
    <property type="molecule type" value="Genomic_DNA"/>
</dbReference>
<feature type="domain" description="HTH tetR-type" evidence="5">
    <location>
        <begin position="10"/>
        <end position="70"/>
    </location>
</feature>
<dbReference type="SUPFAM" id="SSF48498">
    <property type="entry name" value="Tetracyclin repressor-like, C-terminal domain"/>
    <property type="match status" value="1"/>
</dbReference>
<dbReference type="SUPFAM" id="SSF46689">
    <property type="entry name" value="Homeodomain-like"/>
    <property type="match status" value="1"/>
</dbReference>
<evidence type="ECO:0000256" key="4">
    <source>
        <dbReference type="PROSITE-ProRule" id="PRU00335"/>
    </source>
</evidence>
<evidence type="ECO:0000313" key="7">
    <source>
        <dbReference type="Proteomes" id="UP000318422"/>
    </source>
</evidence>
<keyword evidence="2 4" id="KW-0238">DNA-binding</keyword>
<sequence length="201" mass="21811">MPSNPRQSTGSRQAEIIATMLALAAARNPADITTTDIAKAMGVTQGALFRHFSSKEAIRLAVAEWIEAHLMARLGEARQAAPDALQGLEAMFLAHVQFIRELPGVPRFVFAELQQPGDSPVRQCVQKIMQRHRQTVAEALESAKAVQLIRLDLDCHAAAALFLGAIQGLVIQTMLGEVPAEIDERARGVLRLYLCGLGARP</sequence>
<keyword evidence="1" id="KW-0805">Transcription regulation</keyword>
<dbReference type="RefSeq" id="WP_141350944.1">
    <property type="nucleotide sequence ID" value="NZ_BJNV01000020.1"/>
</dbReference>
<reference evidence="6 7" key="1">
    <citation type="submission" date="2019-06" db="EMBL/GenBank/DDBJ databases">
        <title>Whole genome shotgun sequence of Zoogloea ramigera NBRC 15342.</title>
        <authorList>
            <person name="Hosoyama A."/>
            <person name="Uohara A."/>
            <person name="Ohji S."/>
            <person name="Ichikawa N."/>
        </authorList>
    </citation>
    <scope>NUCLEOTIDE SEQUENCE [LARGE SCALE GENOMIC DNA]</scope>
    <source>
        <strain evidence="6 7">NBRC 15342</strain>
    </source>
</reference>
<evidence type="ECO:0000256" key="1">
    <source>
        <dbReference type="ARBA" id="ARBA00023015"/>
    </source>
</evidence>
<evidence type="ECO:0000313" key="6">
    <source>
        <dbReference type="EMBL" id="GEC95447.1"/>
    </source>
</evidence>
<dbReference type="Gene3D" id="1.10.357.10">
    <property type="entry name" value="Tetracycline Repressor, domain 2"/>
    <property type="match status" value="1"/>
</dbReference>
<dbReference type="GO" id="GO:0000976">
    <property type="term" value="F:transcription cis-regulatory region binding"/>
    <property type="evidence" value="ECO:0007669"/>
    <property type="project" value="TreeGrafter"/>
</dbReference>
<dbReference type="InterPro" id="IPR011075">
    <property type="entry name" value="TetR_C"/>
</dbReference>
<proteinExistence type="predicted"/>
<protein>
    <submittedName>
        <fullName evidence="6">TetR family transcriptional regulator</fullName>
    </submittedName>
</protein>
<name>A0A4Y4CWN5_ZOORA</name>
<dbReference type="Pfam" id="PF16925">
    <property type="entry name" value="TetR_C_13"/>
    <property type="match status" value="1"/>
</dbReference>
<dbReference type="InterPro" id="IPR036271">
    <property type="entry name" value="Tet_transcr_reg_TetR-rel_C_sf"/>
</dbReference>
<evidence type="ECO:0000256" key="2">
    <source>
        <dbReference type="ARBA" id="ARBA00023125"/>
    </source>
</evidence>
<keyword evidence="7" id="KW-1185">Reference proteome</keyword>
<evidence type="ECO:0000256" key="3">
    <source>
        <dbReference type="ARBA" id="ARBA00023163"/>
    </source>
</evidence>
<dbReference type="OrthoDB" id="5293556at2"/>
<dbReference type="GO" id="GO:0003700">
    <property type="term" value="F:DNA-binding transcription factor activity"/>
    <property type="evidence" value="ECO:0007669"/>
    <property type="project" value="TreeGrafter"/>
</dbReference>
<dbReference type="PANTHER" id="PTHR30055:SF240">
    <property type="entry name" value="HTH-TYPE TRANSCRIPTIONAL REGULATOR ACRR"/>
    <property type="match status" value="1"/>
</dbReference>
<dbReference type="PROSITE" id="PS50977">
    <property type="entry name" value="HTH_TETR_2"/>
    <property type="match status" value="1"/>
</dbReference>
<dbReference type="Proteomes" id="UP000318422">
    <property type="component" value="Unassembled WGS sequence"/>
</dbReference>
<dbReference type="InterPro" id="IPR001647">
    <property type="entry name" value="HTH_TetR"/>
</dbReference>
<accession>A0A4Y4CWN5</accession>
<dbReference type="AlphaFoldDB" id="A0A4Y4CWN5"/>
<gene>
    <name evidence="6" type="ORF">ZRA01_15200</name>
</gene>
<dbReference type="InterPro" id="IPR009057">
    <property type="entry name" value="Homeodomain-like_sf"/>
</dbReference>
<dbReference type="Pfam" id="PF00440">
    <property type="entry name" value="TetR_N"/>
    <property type="match status" value="1"/>
</dbReference>
<dbReference type="PANTHER" id="PTHR30055">
    <property type="entry name" value="HTH-TYPE TRANSCRIPTIONAL REGULATOR RUTR"/>
    <property type="match status" value="1"/>
</dbReference>
<organism evidence="6 7">
    <name type="scientific">Zoogloea ramigera</name>
    <dbReference type="NCBI Taxonomy" id="350"/>
    <lineage>
        <taxon>Bacteria</taxon>
        <taxon>Pseudomonadati</taxon>
        <taxon>Pseudomonadota</taxon>
        <taxon>Betaproteobacteria</taxon>
        <taxon>Rhodocyclales</taxon>
        <taxon>Zoogloeaceae</taxon>
        <taxon>Zoogloea</taxon>
    </lineage>
</organism>
<comment type="caution">
    <text evidence="6">The sequence shown here is derived from an EMBL/GenBank/DDBJ whole genome shotgun (WGS) entry which is preliminary data.</text>
</comment>
<keyword evidence="3" id="KW-0804">Transcription</keyword>